<evidence type="ECO:0000256" key="12">
    <source>
        <dbReference type="PIRSR" id="PIRSR602401-1"/>
    </source>
</evidence>
<dbReference type="GO" id="GO:0016020">
    <property type="term" value="C:membrane"/>
    <property type="evidence" value="ECO:0007669"/>
    <property type="project" value="UniProtKB-SubCell"/>
</dbReference>
<feature type="transmembrane region" description="Helical" evidence="13">
    <location>
        <begin position="287"/>
        <end position="307"/>
    </location>
</feature>
<keyword evidence="10" id="KW-0503">Monooxygenase</keyword>
<dbReference type="GeneID" id="55988950"/>
<dbReference type="KEGG" id="trg:TRUGW13939_01439"/>
<feature type="binding site" description="axial binding residue" evidence="12">
    <location>
        <position position="507"/>
    </location>
    <ligand>
        <name>heme</name>
        <dbReference type="ChEBI" id="CHEBI:30413"/>
    </ligand>
    <ligandPart>
        <name>Fe</name>
        <dbReference type="ChEBI" id="CHEBI:18248"/>
    </ligandPart>
</feature>
<evidence type="ECO:0000256" key="11">
    <source>
        <dbReference type="ARBA" id="ARBA00023136"/>
    </source>
</evidence>
<dbReference type="InterPro" id="IPR001128">
    <property type="entry name" value="Cyt_P450"/>
</dbReference>
<evidence type="ECO:0008006" key="16">
    <source>
        <dbReference type="Google" id="ProtNLM"/>
    </source>
</evidence>
<evidence type="ECO:0000313" key="14">
    <source>
        <dbReference type="EMBL" id="QKX54353.1"/>
    </source>
</evidence>
<dbReference type="GO" id="GO:0005506">
    <property type="term" value="F:iron ion binding"/>
    <property type="evidence" value="ECO:0007669"/>
    <property type="project" value="InterPro"/>
</dbReference>
<keyword evidence="11 13" id="KW-0472">Membrane</keyword>
<dbReference type="Pfam" id="PF00067">
    <property type="entry name" value="p450"/>
    <property type="match status" value="1"/>
</dbReference>
<organism evidence="14 15">
    <name type="scientific">Talaromyces rugulosus</name>
    <name type="common">Penicillium rugulosum</name>
    <dbReference type="NCBI Taxonomy" id="121627"/>
    <lineage>
        <taxon>Eukaryota</taxon>
        <taxon>Fungi</taxon>
        <taxon>Dikarya</taxon>
        <taxon>Ascomycota</taxon>
        <taxon>Pezizomycotina</taxon>
        <taxon>Eurotiomycetes</taxon>
        <taxon>Eurotiomycetidae</taxon>
        <taxon>Eurotiales</taxon>
        <taxon>Trichocomaceae</taxon>
        <taxon>Talaromyces</taxon>
        <taxon>Talaromyces sect. Islandici</taxon>
    </lineage>
</organism>
<feature type="transmembrane region" description="Helical" evidence="13">
    <location>
        <begin position="16"/>
        <end position="34"/>
    </location>
</feature>
<dbReference type="PANTHER" id="PTHR24305:SF78">
    <property type="entry name" value="P450, PUTATIVE (EUROFUNG)-RELATED"/>
    <property type="match status" value="1"/>
</dbReference>
<evidence type="ECO:0000256" key="13">
    <source>
        <dbReference type="SAM" id="Phobius"/>
    </source>
</evidence>
<dbReference type="GO" id="GO:0016705">
    <property type="term" value="F:oxidoreductase activity, acting on paired donors, with incorporation or reduction of molecular oxygen"/>
    <property type="evidence" value="ECO:0007669"/>
    <property type="project" value="InterPro"/>
</dbReference>
<dbReference type="FunFam" id="1.10.630.10:FF:000063">
    <property type="entry name" value="Cytochrome P450 monooxygenase"/>
    <property type="match status" value="1"/>
</dbReference>
<dbReference type="GO" id="GO:0004497">
    <property type="term" value="F:monooxygenase activity"/>
    <property type="evidence" value="ECO:0007669"/>
    <property type="project" value="UniProtKB-KW"/>
</dbReference>
<dbReference type="SUPFAM" id="SSF48264">
    <property type="entry name" value="Cytochrome P450"/>
    <property type="match status" value="1"/>
</dbReference>
<dbReference type="GO" id="GO:0020037">
    <property type="term" value="F:heme binding"/>
    <property type="evidence" value="ECO:0007669"/>
    <property type="project" value="InterPro"/>
</dbReference>
<keyword evidence="5 13" id="KW-0812">Transmembrane</keyword>
<evidence type="ECO:0000256" key="10">
    <source>
        <dbReference type="ARBA" id="ARBA00023033"/>
    </source>
</evidence>
<name>A0A7H8QMF0_TALRU</name>
<keyword evidence="8" id="KW-0560">Oxidoreductase</keyword>
<evidence type="ECO:0000256" key="7">
    <source>
        <dbReference type="ARBA" id="ARBA00022989"/>
    </source>
</evidence>
<proteinExistence type="inferred from homology"/>
<feature type="transmembrane region" description="Helical" evidence="13">
    <location>
        <begin position="75"/>
        <end position="97"/>
    </location>
</feature>
<dbReference type="Gene3D" id="1.10.630.10">
    <property type="entry name" value="Cytochrome P450"/>
    <property type="match status" value="1"/>
</dbReference>
<dbReference type="InterPro" id="IPR002401">
    <property type="entry name" value="Cyt_P450_E_grp-I"/>
</dbReference>
<evidence type="ECO:0000256" key="4">
    <source>
        <dbReference type="ARBA" id="ARBA00022617"/>
    </source>
</evidence>
<dbReference type="GO" id="GO:1902181">
    <property type="term" value="P:verruculogen biosynthetic process"/>
    <property type="evidence" value="ECO:0007669"/>
    <property type="project" value="UniProtKB-ARBA"/>
</dbReference>
<dbReference type="CDD" id="cd11061">
    <property type="entry name" value="CYP67-like"/>
    <property type="match status" value="1"/>
</dbReference>
<feature type="transmembrane region" description="Helical" evidence="13">
    <location>
        <begin position="46"/>
        <end position="69"/>
    </location>
</feature>
<evidence type="ECO:0000256" key="5">
    <source>
        <dbReference type="ARBA" id="ARBA00022692"/>
    </source>
</evidence>
<dbReference type="AlphaFoldDB" id="A0A7H8QMF0"/>
<sequence>MEFSGHPAVRLLTPEPLQLAFAFTSLGIAFHLCIRTVEVDYRLWRLLGLYLVSWSSLAVAYNTIFGLGLLHAVGIASFAGVCFHTGLALSITIYRLLFHRLRNFPGPLGAKLSRFYAVKLASKNLQYHLELQGLHRKYGDFVRTGPREISVIRPSAVQTIHGSKSACLRSTWYSQVSDDVTKISLNSTRNPDVHRRRKRAWDRGFSIKALSIYEPRVRSKVDVLVSQLRARLGQPINIAEWTMFLSFDVMGQIGFDKDFHQLEEAKEHSAIAGLHAQMAVLGLLSPLPWLLSFLGSIPGLTGSYALFMDYCAKQVEEAKAKWQPGSDENPTSVISWLLKAKDENDQSAPPGDGALDEDGRLIIIAGSDTTGVTLANALYFLIKNPPVYKKLQTQLDSIFPVGDSSCTYDKIRDIPYLDAVINETLRLKPAVPSGQPRVTPPDGLQIDDVWIPGDINVITPQYVIQRDERNFPRGEEYVPERWLAEEKKAMIFHEQAFFPFQIGPYGCVGKQLALMQLRWTISLVALNFDISLAPGEDGVSFDQGAKDTFTFSVSPLQMKFQTRTKSNI</sequence>
<keyword evidence="6 12" id="KW-0479">Metal-binding</keyword>
<comment type="subcellular location">
    <subcellularLocation>
        <location evidence="2">Membrane</location>
    </subcellularLocation>
</comment>
<evidence type="ECO:0000256" key="6">
    <source>
        <dbReference type="ARBA" id="ARBA00022723"/>
    </source>
</evidence>
<evidence type="ECO:0000256" key="3">
    <source>
        <dbReference type="ARBA" id="ARBA00010617"/>
    </source>
</evidence>
<dbReference type="OrthoDB" id="6692864at2759"/>
<evidence type="ECO:0000313" key="15">
    <source>
        <dbReference type="Proteomes" id="UP000509510"/>
    </source>
</evidence>
<evidence type="ECO:0000256" key="2">
    <source>
        <dbReference type="ARBA" id="ARBA00004370"/>
    </source>
</evidence>
<evidence type="ECO:0000256" key="8">
    <source>
        <dbReference type="ARBA" id="ARBA00023002"/>
    </source>
</evidence>
<dbReference type="InterPro" id="IPR050121">
    <property type="entry name" value="Cytochrome_P450_monoxygenase"/>
</dbReference>
<keyword evidence="4 12" id="KW-0349">Heme</keyword>
<dbReference type="PRINTS" id="PR00463">
    <property type="entry name" value="EP450I"/>
</dbReference>
<dbReference type="EMBL" id="CP055898">
    <property type="protein sequence ID" value="QKX54353.1"/>
    <property type="molecule type" value="Genomic_DNA"/>
</dbReference>
<protein>
    <recommendedName>
        <fullName evidence="16">Cytochrome P450</fullName>
    </recommendedName>
</protein>
<keyword evidence="7 13" id="KW-1133">Transmembrane helix</keyword>
<evidence type="ECO:0000256" key="9">
    <source>
        <dbReference type="ARBA" id="ARBA00023004"/>
    </source>
</evidence>
<reference evidence="15" key="1">
    <citation type="submission" date="2020-06" db="EMBL/GenBank/DDBJ databases">
        <title>A chromosome-scale genome assembly of Talaromyces rugulosus W13939.</title>
        <authorList>
            <person name="Wang B."/>
            <person name="Guo L."/>
            <person name="Ye K."/>
            <person name="Wang L."/>
        </authorList>
    </citation>
    <scope>NUCLEOTIDE SEQUENCE [LARGE SCALE GENOMIC DNA]</scope>
    <source>
        <strain evidence="15">W13939</strain>
    </source>
</reference>
<comment type="cofactor">
    <cofactor evidence="1 12">
        <name>heme</name>
        <dbReference type="ChEBI" id="CHEBI:30413"/>
    </cofactor>
</comment>
<dbReference type="Proteomes" id="UP000509510">
    <property type="component" value="Chromosome I"/>
</dbReference>
<keyword evidence="9 12" id="KW-0408">Iron</keyword>
<comment type="similarity">
    <text evidence="3">Belongs to the cytochrome P450 family.</text>
</comment>
<keyword evidence="15" id="KW-1185">Reference proteome</keyword>
<gene>
    <name evidence="14" type="ORF">TRUGW13939_01439</name>
</gene>
<dbReference type="RefSeq" id="XP_035340532.1">
    <property type="nucleotide sequence ID" value="XM_035484639.1"/>
</dbReference>
<dbReference type="PANTHER" id="PTHR24305">
    <property type="entry name" value="CYTOCHROME P450"/>
    <property type="match status" value="1"/>
</dbReference>
<evidence type="ECO:0000256" key="1">
    <source>
        <dbReference type="ARBA" id="ARBA00001971"/>
    </source>
</evidence>
<dbReference type="InterPro" id="IPR036396">
    <property type="entry name" value="Cyt_P450_sf"/>
</dbReference>
<accession>A0A7H8QMF0</accession>
<dbReference type="PRINTS" id="PR00385">
    <property type="entry name" value="P450"/>
</dbReference>